<comment type="subcellular location">
    <subcellularLocation>
        <location evidence="1">Membrane</location>
    </subcellularLocation>
</comment>
<organism evidence="7 8">
    <name type="scientific">Astyanax mexicanus</name>
    <name type="common">Blind cave fish</name>
    <name type="synonym">Astyanax fasciatus mexicanus</name>
    <dbReference type="NCBI Taxonomy" id="7994"/>
    <lineage>
        <taxon>Eukaryota</taxon>
        <taxon>Metazoa</taxon>
        <taxon>Chordata</taxon>
        <taxon>Craniata</taxon>
        <taxon>Vertebrata</taxon>
        <taxon>Euteleostomi</taxon>
        <taxon>Actinopterygii</taxon>
        <taxon>Neopterygii</taxon>
        <taxon>Teleostei</taxon>
        <taxon>Ostariophysi</taxon>
        <taxon>Characiformes</taxon>
        <taxon>Characoidei</taxon>
        <taxon>Acestrorhamphidae</taxon>
        <taxon>Acestrorhamphinae</taxon>
        <taxon>Astyanax</taxon>
    </lineage>
</organism>
<evidence type="ECO:0000256" key="5">
    <source>
        <dbReference type="SAM" id="Phobius"/>
    </source>
</evidence>
<proteinExistence type="predicted"/>
<feature type="domain" description="Ig-like" evidence="6">
    <location>
        <begin position="36"/>
        <end position="110"/>
    </location>
</feature>
<dbReference type="Proteomes" id="UP000752171">
    <property type="component" value="Unassembled WGS sequence"/>
</dbReference>
<evidence type="ECO:0000313" key="7">
    <source>
        <dbReference type="EMBL" id="KAG9262792.1"/>
    </source>
</evidence>
<dbReference type="Gene3D" id="2.60.40.10">
    <property type="entry name" value="Immunoglobulins"/>
    <property type="match status" value="1"/>
</dbReference>
<dbReference type="InterPro" id="IPR036179">
    <property type="entry name" value="Ig-like_dom_sf"/>
</dbReference>
<keyword evidence="3 5" id="KW-0472">Membrane</keyword>
<dbReference type="PROSITE" id="PS50835">
    <property type="entry name" value="IG_LIKE"/>
    <property type="match status" value="1"/>
</dbReference>
<evidence type="ECO:0000256" key="1">
    <source>
        <dbReference type="ARBA" id="ARBA00004370"/>
    </source>
</evidence>
<gene>
    <name evidence="7" type="primary">CD300LG</name>
    <name evidence="7" type="ORF">AMEX_G24664</name>
</gene>
<comment type="caution">
    <text evidence="7">The sequence shown here is derived from an EMBL/GenBank/DDBJ whole genome shotgun (WGS) entry which is preliminary data.</text>
</comment>
<dbReference type="EMBL" id="JAICCE010000021">
    <property type="protein sequence ID" value="KAG9262792.1"/>
    <property type="molecule type" value="Genomic_DNA"/>
</dbReference>
<evidence type="ECO:0000256" key="4">
    <source>
        <dbReference type="SAM" id="MobiDB-lite"/>
    </source>
</evidence>
<dbReference type="CDD" id="cd05716">
    <property type="entry name" value="IgV_pIgR_like"/>
    <property type="match status" value="1"/>
</dbReference>
<accession>A0A8T2KYM8</accession>
<feature type="transmembrane region" description="Helical" evidence="5">
    <location>
        <begin position="164"/>
        <end position="188"/>
    </location>
</feature>
<dbReference type="SUPFAM" id="SSF48726">
    <property type="entry name" value="Immunoglobulin"/>
    <property type="match status" value="1"/>
</dbReference>
<dbReference type="GO" id="GO:0005886">
    <property type="term" value="C:plasma membrane"/>
    <property type="evidence" value="ECO:0007669"/>
    <property type="project" value="TreeGrafter"/>
</dbReference>
<sequence length="307" mass="34452">MLFWYFVAGMCYTAEYQTIVGVDGQRAQIYCSYPPGKEENDKYFCRLHGFTCEDLIRTNTRNTWVTRGRVALLDNTRARVFTINISALSLEDSGKYWCGVDVSMRPDEITDVRISVKGKPRRQINATGLSPVVEVENSTSPVTVQKTEDGSAPAGGERQSHFRFLSVISMVCVGMLLFVCVFSLIHLLRRINSCSLSVSASYHIREKPNSGLAEDDYVRMKPGVTQVTSPVEEHPSNLHPLHTGAAVNNMNVPEIDPYYLDPIRAASSGPDPDYIDLSAPRLSRVYQNLREESMEESVYHTIDVRIS</sequence>
<dbReference type="Pfam" id="PF07686">
    <property type="entry name" value="V-set"/>
    <property type="match status" value="1"/>
</dbReference>
<dbReference type="InterPro" id="IPR050671">
    <property type="entry name" value="CD300_family_receptors"/>
</dbReference>
<dbReference type="PANTHER" id="PTHR11860">
    <property type="entry name" value="POLYMERIC-IMMUNOGLOBULIN RECEPTOR"/>
    <property type="match status" value="1"/>
</dbReference>
<protein>
    <submittedName>
        <fullName evidence="7">CMRF35-like molecule 2</fullName>
    </submittedName>
</protein>
<name>A0A8T2KYM8_ASTMX</name>
<dbReference type="InterPro" id="IPR007110">
    <property type="entry name" value="Ig-like_dom"/>
</dbReference>
<keyword evidence="2 5" id="KW-0812">Transmembrane</keyword>
<evidence type="ECO:0000313" key="8">
    <source>
        <dbReference type="Proteomes" id="UP000752171"/>
    </source>
</evidence>
<keyword evidence="5" id="KW-1133">Transmembrane helix</keyword>
<evidence type="ECO:0000256" key="2">
    <source>
        <dbReference type="ARBA" id="ARBA00022692"/>
    </source>
</evidence>
<dbReference type="InterPro" id="IPR013106">
    <property type="entry name" value="Ig_V-set"/>
</dbReference>
<feature type="region of interest" description="Disordered" evidence="4">
    <location>
        <begin position="137"/>
        <end position="157"/>
    </location>
</feature>
<dbReference type="GO" id="GO:0004888">
    <property type="term" value="F:transmembrane signaling receptor activity"/>
    <property type="evidence" value="ECO:0007669"/>
    <property type="project" value="TreeGrafter"/>
</dbReference>
<reference evidence="7 8" key="1">
    <citation type="submission" date="2021-07" db="EMBL/GenBank/DDBJ databases">
        <authorList>
            <person name="Imarazene B."/>
            <person name="Zahm M."/>
            <person name="Klopp C."/>
            <person name="Cabau C."/>
            <person name="Beille S."/>
            <person name="Jouanno E."/>
            <person name="Castinel A."/>
            <person name="Lluch J."/>
            <person name="Gil L."/>
            <person name="Kuchtly C."/>
            <person name="Lopez Roques C."/>
            <person name="Donnadieu C."/>
            <person name="Parrinello H."/>
            <person name="Journot L."/>
            <person name="Du K."/>
            <person name="Schartl M."/>
            <person name="Retaux S."/>
            <person name="Guiguen Y."/>
        </authorList>
    </citation>
    <scope>NUCLEOTIDE SEQUENCE [LARGE SCALE GENOMIC DNA]</scope>
    <source>
        <strain evidence="7">Pach_M1</strain>
        <tissue evidence="7">Testis</tissue>
    </source>
</reference>
<evidence type="ECO:0000259" key="6">
    <source>
        <dbReference type="PROSITE" id="PS50835"/>
    </source>
</evidence>
<dbReference type="InterPro" id="IPR013783">
    <property type="entry name" value="Ig-like_fold"/>
</dbReference>
<dbReference type="AlphaFoldDB" id="A0A8T2KYM8"/>
<evidence type="ECO:0000256" key="3">
    <source>
        <dbReference type="ARBA" id="ARBA00023136"/>
    </source>
</evidence>
<dbReference type="OMA" id="PRRQINA"/>
<dbReference type="PANTHER" id="PTHR11860:SF118">
    <property type="entry name" value="CMRF35-LIKE MOLECULE 3-RELATED"/>
    <property type="match status" value="1"/>
</dbReference>